<evidence type="ECO:0000313" key="3">
    <source>
        <dbReference type="Proteomes" id="UP000019250"/>
    </source>
</evidence>
<organism evidence="2 3">
    <name type="scientific">Commensalibacter papalotli</name>
    <name type="common">ex Servin-Garciduenas et al. 2014</name>
    <dbReference type="NCBI Taxonomy" id="1208583"/>
    <lineage>
        <taxon>Bacteria</taxon>
        <taxon>Pseudomonadati</taxon>
        <taxon>Pseudomonadota</taxon>
        <taxon>Alphaproteobacteria</taxon>
        <taxon>Acetobacterales</taxon>
        <taxon>Acetobacteraceae</taxon>
    </lineage>
</organism>
<dbReference type="PROSITE" id="PS51782">
    <property type="entry name" value="LYSM"/>
    <property type="match status" value="1"/>
</dbReference>
<dbReference type="CDD" id="cd00118">
    <property type="entry name" value="LysM"/>
    <property type="match status" value="1"/>
</dbReference>
<accession>W7DPF8</accession>
<dbReference type="Pfam" id="PF01476">
    <property type="entry name" value="LysM"/>
    <property type="match status" value="1"/>
</dbReference>
<dbReference type="RefSeq" id="WP_051461908.1">
    <property type="nucleotide sequence ID" value="NZ_ATSX01000001.1"/>
</dbReference>
<dbReference type="Gene3D" id="1.10.530.10">
    <property type="match status" value="1"/>
</dbReference>
<name>W7DPF8_9PROT</name>
<feature type="domain" description="LysM" evidence="1">
    <location>
        <begin position="168"/>
        <end position="212"/>
    </location>
</feature>
<dbReference type="OrthoDB" id="7282926at2"/>
<dbReference type="InterPro" id="IPR036779">
    <property type="entry name" value="LysM_dom_sf"/>
</dbReference>
<evidence type="ECO:0000313" key="2">
    <source>
        <dbReference type="EMBL" id="EUK19257.1"/>
    </source>
</evidence>
<proteinExistence type="predicted"/>
<dbReference type="STRING" id="1208583.COMX_05885"/>
<keyword evidence="3" id="KW-1185">Reference proteome</keyword>
<dbReference type="Gene3D" id="3.10.350.10">
    <property type="entry name" value="LysM domain"/>
    <property type="match status" value="1"/>
</dbReference>
<reference evidence="2 3" key="1">
    <citation type="journal article" date="2014" name="Genome Announc.">
        <title>Draft Genome Sequence of Commensalibacter papalotli MX01, a Symbiont Identified from the Guts of Overwintering Monarch Butterflies.</title>
        <authorList>
            <person name="Servin-Garciduenas L.E."/>
            <person name="Sanchez-Quinto A."/>
            <person name="Martinez-Romero E."/>
        </authorList>
    </citation>
    <scope>NUCLEOTIDE SEQUENCE [LARGE SCALE GENOMIC DNA]</scope>
    <source>
        <strain evidence="3">MX-MONARCH01</strain>
    </source>
</reference>
<comment type="caution">
    <text evidence="2">The sequence shown here is derived from an EMBL/GenBank/DDBJ whole genome shotgun (WGS) entry which is preliminary data.</text>
</comment>
<sequence>MSSYDMPATQYIHWPDSFYQTTDMRNQYDADIRQIVEVFNRYLGNKYPKSNYHDLDWRLVKAMIWIESGHKHSAWRYRPMQIGNHGDAGLIALLHLKKIRLKNGNFRIQSEGAELVIPPEYVSNLTIKNKEKIRYNPQLNIQAGVAYLLMRHAKIGYKTVVDNDAKEHIVTIKVDDSLNKIAVTHQTTVGIIKQLNPGINKCNLHMGVKLRYKTATVKKTIKGWVPMTFSSVARKYNAKGDYRYRQKLRYAFQNIESSWFKVVY</sequence>
<protein>
    <submittedName>
        <fullName evidence="2">Peptidoglycan-binding LysM</fullName>
    </submittedName>
</protein>
<dbReference type="InterPro" id="IPR018392">
    <property type="entry name" value="LysM"/>
</dbReference>
<dbReference type="Proteomes" id="UP000019250">
    <property type="component" value="Unassembled WGS sequence"/>
</dbReference>
<dbReference type="InterPro" id="IPR023346">
    <property type="entry name" value="Lysozyme-like_dom_sf"/>
</dbReference>
<dbReference type="AlphaFoldDB" id="W7DPF8"/>
<dbReference type="SUPFAM" id="SSF53955">
    <property type="entry name" value="Lysozyme-like"/>
    <property type="match status" value="1"/>
</dbReference>
<dbReference type="SMART" id="SM00257">
    <property type="entry name" value="LysM"/>
    <property type="match status" value="1"/>
</dbReference>
<dbReference type="EMBL" id="ATSX01000001">
    <property type="protein sequence ID" value="EUK19257.1"/>
    <property type="molecule type" value="Genomic_DNA"/>
</dbReference>
<gene>
    <name evidence="2" type="ORF">COMX_05885</name>
</gene>
<evidence type="ECO:0000259" key="1">
    <source>
        <dbReference type="PROSITE" id="PS51782"/>
    </source>
</evidence>